<evidence type="ECO:0000313" key="2">
    <source>
        <dbReference type="Proteomes" id="UP001066276"/>
    </source>
</evidence>
<dbReference type="Proteomes" id="UP001066276">
    <property type="component" value="Chromosome 9"/>
</dbReference>
<reference evidence="1" key="1">
    <citation type="journal article" date="2022" name="bioRxiv">
        <title>Sequencing and chromosome-scale assembly of the giantPleurodeles waltlgenome.</title>
        <authorList>
            <person name="Brown T."/>
            <person name="Elewa A."/>
            <person name="Iarovenko S."/>
            <person name="Subramanian E."/>
            <person name="Araus A.J."/>
            <person name="Petzold A."/>
            <person name="Susuki M."/>
            <person name="Suzuki K.-i.T."/>
            <person name="Hayashi T."/>
            <person name="Toyoda A."/>
            <person name="Oliveira C."/>
            <person name="Osipova E."/>
            <person name="Leigh N.D."/>
            <person name="Simon A."/>
            <person name="Yun M.H."/>
        </authorList>
    </citation>
    <scope>NUCLEOTIDE SEQUENCE</scope>
    <source>
        <strain evidence="1">20211129_DDA</strain>
        <tissue evidence="1">Liver</tissue>
    </source>
</reference>
<keyword evidence="2" id="KW-1185">Reference proteome</keyword>
<sequence length="94" mass="10826">MAGPRVPLTLVQKLSTPHSPRLDSITRPVDTDFSLSVSTHWKEPHTPSHAKWLHDLLQWSHAEAWTLCLLQVMWSCIASDWLKPDPPTYYQRAI</sequence>
<dbReference type="AlphaFoldDB" id="A0AAV7MUA2"/>
<evidence type="ECO:0000313" key="1">
    <source>
        <dbReference type="EMBL" id="KAJ1107318.1"/>
    </source>
</evidence>
<comment type="caution">
    <text evidence="1">The sequence shown here is derived from an EMBL/GenBank/DDBJ whole genome shotgun (WGS) entry which is preliminary data.</text>
</comment>
<dbReference type="EMBL" id="JANPWB010000013">
    <property type="protein sequence ID" value="KAJ1107318.1"/>
    <property type="molecule type" value="Genomic_DNA"/>
</dbReference>
<gene>
    <name evidence="1" type="ORF">NDU88_004710</name>
</gene>
<protein>
    <submittedName>
        <fullName evidence="1">Uncharacterized protein</fullName>
    </submittedName>
</protein>
<proteinExistence type="predicted"/>
<accession>A0AAV7MUA2</accession>
<organism evidence="1 2">
    <name type="scientific">Pleurodeles waltl</name>
    <name type="common">Iberian ribbed newt</name>
    <dbReference type="NCBI Taxonomy" id="8319"/>
    <lineage>
        <taxon>Eukaryota</taxon>
        <taxon>Metazoa</taxon>
        <taxon>Chordata</taxon>
        <taxon>Craniata</taxon>
        <taxon>Vertebrata</taxon>
        <taxon>Euteleostomi</taxon>
        <taxon>Amphibia</taxon>
        <taxon>Batrachia</taxon>
        <taxon>Caudata</taxon>
        <taxon>Salamandroidea</taxon>
        <taxon>Salamandridae</taxon>
        <taxon>Pleurodelinae</taxon>
        <taxon>Pleurodeles</taxon>
    </lineage>
</organism>
<name>A0AAV7MUA2_PLEWA</name>